<reference evidence="7 8" key="1">
    <citation type="submission" date="2022-12" db="EMBL/GenBank/DDBJ databases">
        <title>Chromosome-level genome of Tegillarca granosa.</title>
        <authorList>
            <person name="Kim J."/>
        </authorList>
    </citation>
    <scope>NUCLEOTIDE SEQUENCE [LARGE SCALE GENOMIC DNA]</scope>
    <source>
        <strain evidence="7">Teg-2019</strain>
        <tissue evidence="7">Adductor muscle</tissue>
    </source>
</reference>
<feature type="domain" description="RING-type" evidence="6">
    <location>
        <begin position="12"/>
        <end position="74"/>
    </location>
</feature>
<dbReference type="InterPro" id="IPR013083">
    <property type="entry name" value="Znf_RING/FYVE/PHD"/>
</dbReference>
<dbReference type="Pfam" id="PF13445">
    <property type="entry name" value="zf-RING_UBOX"/>
    <property type="match status" value="1"/>
</dbReference>
<dbReference type="SUPFAM" id="SSF49899">
    <property type="entry name" value="Concanavalin A-like lectins/glucanases"/>
    <property type="match status" value="1"/>
</dbReference>
<comment type="caution">
    <text evidence="7">The sequence shown here is derived from an EMBL/GenBank/DDBJ whole genome shotgun (WGS) entry which is preliminary data.</text>
</comment>
<evidence type="ECO:0000256" key="5">
    <source>
        <dbReference type="SAM" id="Coils"/>
    </source>
</evidence>
<dbReference type="InterPro" id="IPR047153">
    <property type="entry name" value="TRIM45/56/19-like"/>
</dbReference>
<gene>
    <name evidence="7" type="ORF">KUTeg_024476</name>
</gene>
<dbReference type="PANTHER" id="PTHR25462">
    <property type="entry name" value="BONUS, ISOFORM C-RELATED"/>
    <property type="match status" value="1"/>
</dbReference>
<keyword evidence="5" id="KW-0175">Coiled coil</keyword>
<dbReference type="Gene3D" id="3.30.40.10">
    <property type="entry name" value="Zinc/RING finger domain, C3HC4 (zinc finger)"/>
    <property type="match status" value="1"/>
</dbReference>
<evidence type="ECO:0000256" key="2">
    <source>
        <dbReference type="ARBA" id="ARBA00022771"/>
    </source>
</evidence>
<sequence>MATSALDTELTCSICLEFYRDPYLLPCMHSFCKQCLIEFSKPNQTSEVDPGCSKSTDIASTEKDENVLECPECRQTVRLDHKGIDGLPKNFTLANIVKKYAKQEDKEEKKYPCDICDNEQPNDAVKCCLQCGWLYCRICLAECHPNKRKLKSHTLVEPSDQRRSETLSTEDSKIVDNLLKSVNNLEIIKRKVERNIRDIQTNIDSLQATGGRKKNETQVVFDRLVTMLKTKERRFISEVDKEVNEKTDALILQLSSWRQFAEDIDKMIKDVKIAVDDFPRKTTNTALQTIRNRIFDMEKKPVNFDKQNFSNKHGKRKKNHIWNINVELIPTRNGASISVAWTKIPDNDLYDVSVESTLQNGIKERSTYSCVQGSRHKIDNLRQDTAYRVYVAVHGETDTESRGVIIQTLKCVPCTPFTINGKCADESTFVSEDSKIMMPEDASERCSTKYTRLFGTIGTIEISSGSLYWETKCSFSFVKGMKKGDYVFDIGTCYKTTVDRINCLYKNFSGYSVNVVKRGNRDIQIEFVREGRAVIDVSEDVEWEERMILHLGFYLNVDKRKFSVINVTENRVIYTFEDIKTKVPHVPVFSHGNFECKPYVEIQLLTGLDILEVPSCLLEVLKDQSDVEDYADIYFNDW</sequence>
<dbReference type="InterPro" id="IPR027370">
    <property type="entry name" value="Znf-RING_euk"/>
</dbReference>
<evidence type="ECO:0000256" key="3">
    <source>
        <dbReference type="ARBA" id="ARBA00022833"/>
    </source>
</evidence>
<evidence type="ECO:0000259" key="6">
    <source>
        <dbReference type="PROSITE" id="PS50089"/>
    </source>
</evidence>
<dbReference type="Proteomes" id="UP001217089">
    <property type="component" value="Unassembled WGS sequence"/>
</dbReference>
<proteinExistence type="predicted"/>
<dbReference type="CDD" id="cd19801">
    <property type="entry name" value="Bbox1_MID"/>
    <property type="match status" value="1"/>
</dbReference>
<dbReference type="InterPro" id="IPR001841">
    <property type="entry name" value="Znf_RING"/>
</dbReference>
<dbReference type="InterPro" id="IPR043136">
    <property type="entry name" value="B30.2/SPRY_sf"/>
</dbReference>
<dbReference type="PANTHER" id="PTHR25462:SF306">
    <property type="entry name" value="TRIPARTITE MOTIF CONTAINING 9"/>
    <property type="match status" value="1"/>
</dbReference>
<evidence type="ECO:0000256" key="4">
    <source>
        <dbReference type="PROSITE-ProRule" id="PRU00175"/>
    </source>
</evidence>
<dbReference type="SMART" id="SM00184">
    <property type="entry name" value="RING"/>
    <property type="match status" value="2"/>
</dbReference>
<protein>
    <recommendedName>
        <fullName evidence="6">RING-type domain-containing protein</fullName>
    </recommendedName>
</protein>
<keyword evidence="2 4" id="KW-0863">Zinc-finger</keyword>
<feature type="coiled-coil region" evidence="5">
    <location>
        <begin position="175"/>
        <end position="209"/>
    </location>
</feature>
<evidence type="ECO:0000256" key="1">
    <source>
        <dbReference type="ARBA" id="ARBA00022723"/>
    </source>
</evidence>
<dbReference type="PROSITE" id="PS50089">
    <property type="entry name" value="ZF_RING_2"/>
    <property type="match status" value="1"/>
</dbReference>
<evidence type="ECO:0000313" key="7">
    <source>
        <dbReference type="EMBL" id="KAJ8297945.1"/>
    </source>
</evidence>
<dbReference type="EMBL" id="JARBDR010000923">
    <property type="protein sequence ID" value="KAJ8297945.1"/>
    <property type="molecule type" value="Genomic_DNA"/>
</dbReference>
<name>A0ABQ9E345_TEGGR</name>
<keyword evidence="3" id="KW-0862">Zinc</keyword>
<accession>A0ABQ9E345</accession>
<dbReference type="InterPro" id="IPR013320">
    <property type="entry name" value="ConA-like_dom_sf"/>
</dbReference>
<organism evidence="7 8">
    <name type="scientific">Tegillarca granosa</name>
    <name type="common">Malaysian cockle</name>
    <name type="synonym">Anadara granosa</name>
    <dbReference type="NCBI Taxonomy" id="220873"/>
    <lineage>
        <taxon>Eukaryota</taxon>
        <taxon>Metazoa</taxon>
        <taxon>Spiralia</taxon>
        <taxon>Lophotrochozoa</taxon>
        <taxon>Mollusca</taxon>
        <taxon>Bivalvia</taxon>
        <taxon>Autobranchia</taxon>
        <taxon>Pteriomorphia</taxon>
        <taxon>Arcoida</taxon>
        <taxon>Arcoidea</taxon>
        <taxon>Arcidae</taxon>
        <taxon>Tegillarca</taxon>
    </lineage>
</organism>
<keyword evidence="8" id="KW-1185">Reference proteome</keyword>
<dbReference type="SUPFAM" id="SSF57850">
    <property type="entry name" value="RING/U-box"/>
    <property type="match status" value="1"/>
</dbReference>
<dbReference type="Gene3D" id="2.60.120.920">
    <property type="match status" value="1"/>
</dbReference>
<keyword evidence="1" id="KW-0479">Metal-binding</keyword>
<dbReference type="InterPro" id="IPR017907">
    <property type="entry name" value="Znf_RING_CS"/>
</dbReference>
<dbReference type="PROSITE" id="PS00518">
    <property type="entry name" value="ZF_RING_1"/>
    <property type="match status" value="1"/>
</dbReference>
<dbReference type="Gene3D" id="4.10.830.40">
    <property type="match status" value="1"/>
</dbReference>
<evidence type="ECO:0000313" key="8">
    <source>
        <dbReference type="Proteomes" id="UP001217089"/>
    </source>
</evidence>